<evidence type="ECO:0000256" key="1">
    <source>
        <dbReference type="SAM" id="Phobius"/>
    </source>
</evidence>
<feature type="domain" description="Glycosyltransferase 2-like" evidence="2">
    <location>
        <begin position="5"/>
        <end position="157"/>
    </location>
</feature>
<name>A0ABV6LSJ6_9BACI</name>
<keyword evidence="3" id="KW-0808">Transferase</keyword>
<keyword evidence="4" id="KW-1185">Reference proteome</keyword>
<dbReference type="PANTHER" id="PTHR48090:SF7">
    <property type="entry name" value="RFBJ PROTEIN"/>
    <property type="match status" value="1"/>
</dbReference>
<dbReference type="EMBL" id="JBHLTP010000013">
    <property type="protein sequence ID" value="MFC0525287.1"/>
    <property type="molecule type" value="Genomic_DNA"/>
</dbReference>
<proteinExistence type="predicted"/>
<reference evidence="3 4" key="1">
    <citation type="submission" date="2024-09" db="EMBL/GenBank/DDBJ databases">
        <authorList>
            <person name="Sun Q."/>
            <person name="Mori K."/>
        </authorList>
    </citation>
    <scope>NUCLEOTIDE SEQUENCE [LARGE SCALE GENOMIC DNA]</scope>
    <source>
        <strain evidence="3 4">NCAIM B.02529</strain>
    </source>
</reference>
<dbReference type="InterPro" id="IPR001173">
    <property type="entry name" value="Glyco_trans_2-like"/>
</dbReference>
<keyword evidence="3" id="KW-0328">Glycosyltransferase</keyword>
<keyword evidence="1" id="KW-0812">Transmembrane</keyword>
<dbReference type="Gene3D" id="3.90.550.10">
    <property type="entry name" value="Spore Coat Polysaccharide Biosynthesis Protein SpsA, Chain A"/>
    <property type="match status" value="1"/>
</dbReference>
<dbReference type="PANTHER" id="PTHR48090">
    <property type="entry name" value="UNDECAPRENYL-PHOSPHATE 4-DEOXY-4-FORMAMIDO-L-ARABINOSE TRANSFERASE-RELATED"/>
    <property type="match status" value="1"/>
</dbReference>
<dbReference type="Pfam" id="PF00535">
    <property type="entry name" value="Glycos_transf_2"/>
    <property type="match status" value="1"/>
</dbReference>
<evidence type="ECO:0000313" key="3">
    <source>
        <dbReference type="EMBL" id="MFC0525287.1"/>
    </source>
</evidence>
<evidence type="ECO:0000313" key="4">
    <source>
        <dbReference type="Proteomes" id="UP001589836"/>
    </source>
</evidence>
<feature type="transmembrane region" description="Helical" evidence="1">
    <location>
        <begin position="262"/>
        <end position="285"/>
    </location>
</feature>
<dbReference type="SUPFAM" id="SSF53448">
    <property type="entry name" value="Nucleotide-diphospho-sugar transferases"/>
    <property type="match status" value="1"/>
</dbReference>
<organism evidence="3 4">
    <name type="scientific">Pontibacillus salicampi</name>
    <dbReference type="NCBI Taxonomy" id="1449801"/>
    <lineage>
        <taxon>Bacteria</taxon>
        <taxon>Bacillati</taxon>
        <taxon>Bacillota</taxon>
        <taxon>Bacilli</taxon>
        <taxon>Bacillales</taxon>
        <taxon>Bacillaceae</taxon>
        <taxon>Pontibacillus</taxon>
    </lineage>
</organism>
<protein>
    <submittedName>
        <fullName evidence="3">DPM/DPG synthase family glycosyltransferase</fullName>
        <ecNumber evidence="3">2.4.-.-</ecNumber>
    </submittedName>
</protein>
<sequence length="323" mass="36959">MKIAVLIPCYNEEQTIGNVIEDFKKELPEADIYVYDNNSKDRTSEVARKHGAIVKKELRQGKGNVVRSMFREIEADYYVMVDGDQTYPASFVHHLLEPLYKREANIVIGDRLSNGTYTEENKRQFHNLGNNLVRGLINFLYKSDLKDIMTGYRAFDRLFVKSAPVMSPGFEIETEMTIHSLDKRFIIKEIPIDYKDRPEGSESKLNTFSDGFKVLNKIFTLFKEYMPMYFFSFWAVLFFIAGLGTGIPVIAEFISTGFVSKIPSAILAVGFEILAVLSFAVGLILHTVAANFKKQYELELNRVTQEMNFDVKTDQKEAENVPS</sequence>
<comment type="caution">
    <text evidence="3">The sequence shown here is derived from an EMBL/GenBank/DDBJ whole genome shotgun (WGS) entry which is preliminary data.</text>
</comment>
<accession>A0ABV6LSJ6</accession>
<dbReference type="RefSeq" id="WP_377350372.1">
    <property type="nucleotide sequence ID" value="NZ_JBHLTP010000013.1"/>
</dbReference>
<dbReference type="Proteomes" id="UP001589836">
    <property type="component" value="Unassembled WGS sequence"/>
</dbReference>
<evidence type="ECO:0000259" key="2">
    <source>
        <dbReference type="Pfam" id="PF00535"/>
    </source>
</evidence>
<dbReference type="EC" id="2.4.-.-" evidence="3"/>
<gene>
    <name evidence="3" type="ORF">ACFFGV_17025</name>
</gene>
<feature type="transmembrane region" description="Helical" evidence="1">
    <location>
        <begin position="228"/>
        <end position="250"/>
    </location>
</feature>
<dbReference type="GO" id="GO:0016757">
    <property type="term" value="F:glycosyltransferase activity"/>
    <property type="evidence" value="ECO:0007669"/>
    <property type="project" value="UniProtKB-KW"/>
</dbReference>
<dbReference type="InterPro" id="IPR029044">
    <property type="entry name" value="Nucleotide-diphossugar_trans"/>
</dbReference>
<dbReference type="CDD" id="cd04179">
    <property type="entry name" value="DPM_DPG-synthase_like"/>
    <property type="match status" value="1"/>
</dbReference>
<keyword evidence="1" id="KW-0472">Membrane</keyword>
<keyword evidence="1" id="KW-1133">Transmembrane helix</keyword>
<dbReference type="InterPro" id="IPR050256">
    <property type="entry name" value="Glycosyltransferase_2"/>
</dbReference>